<dbReference type="PROSITE" id="PS51257">
    <property type="entry name" value="PROKAR_LIPOPROTEIN"/>
    <property type="match status" value="1"/>
</dbReference>
<accession>A0ABP9KBR6</accession>
<dbReference type="EMBL" id="BAABJM010000002">
    <property type="protein sequence ID" value="GAA5055562.1"/>
    <property type="molecule type" value="Genomic_DNA"/>
</dbReference>
<protein>
    <recommendedName>
        <fullName evidence="3">Sensor domain-containing protein</fullName>
    </recommendedName>
</protein>
<name>A0ABP9KBR6_9NOCA</name>
<proteinExistence type="predicted"/>
<evidence type="ECO:0008006" key="3">
    <source>
        <dbReference type="Google" id="ProtNLM"/>
    </source>
</evidence>
<keyword evidence="2" id="KW-1185">Reference proteome</keyword>
<gene>
    <name evidence="1" type="ORF">GCM10023318_31840</name>
</gene>
<evidence type="ECO:0000313" key="2">
    <source>
        <dbReference type="Proteomes" id="UP001500603"/>
    </source>
</evidence>
<sequence length="224" mass="23321">MRRVLPVVFVLVSAGCGANVAGRPVAEVTTVGARHVEAELSTLLPDPTRFPAGYPAVVLSPEAAAQAAGDLTGVGQGATVLPGECAPDHPRTGSDLTAAAVGTDDAARATLTVELTRTEQPLTALRDRVAACAAVRVRRAGAETTVRTELDAPPVANLDDTVALRRTVLPQVHGTGLTQSMMVFVGQFADVRITVAYMTFAETPPDGVALRELFDTAARKVRQS</sequence>
<dbReference type="Proteomes" id="UP001500603">
    <property type="component" value="Unassembled WGS sequence"/>
</dbReference>
<comment type="caution">
    <text evidence="1">The sequence shown here is derived from an EMBL/GenBank/DDBJ whole genome shotgun (WGS) entry which is preliminary data.</text>
</comment>
<organism evidence="1 2">
    <name type="scientific">Nocardia callitridis</name>
    <dbReference type="NCBI Taxonomy" id="648753"/>
    <lineage>
        <taxon>Bacteria</taxon>
        <taxon>Bacillati</taxon>
        <taxon>Actinomycetota</taxon>
        <taxon>Actinomycetes</taxon>
        <taxon>Mycobacteriales</taxon>
        <taxon>Nocardiaceae</taxon>
        <taxon>Nocardia</taxon>
    </lineage>
</organism>
<reference evidence="2" key="1">
    <citation type="journal article" date="2019" name="Int. J. Syst. Evol. Microbiol.">
        <title>The Global Catalogue of Microorganisms (GCM) 10K type strain sequencing project: providing services to taxonomists for standard genome sequencing and annotation.</title>
        <authorList>
            <consortium name="The Broad Institute Genomics Platform"/>
            <consortium name="The Broad Institute Genome Sequencing Center for Infectious Disease"/>
            <person name="Wu L."/>
            <person name="Ma J."/>
        </authorList>
    </citation>
    <scope>NUCLEOTIDE SEQUENCE [LARGE SCALE GENOMIC DNA]</scope>
    <source>
        <strain evidence="2">JCM 18298</strain>
    </source>
</reference>
<evidence type="ECO:0000313" key="1">
    <source>
        <dbReference type="EMBL" id="GAA5055562.1"/>
    </source>
</evidence>